<evidence type="ECO:0000256" key="9">
    <source>
        <dbReference type="ARBA" id="ARBA00022989"/>
    </source>
</evidence>
<reference evidence="16 17" key="1">
    <citation type="submission" date="2018-12" db="EMBL/GenBank/DDBJ databases">
        <title>The Draft Genome Sequence of the Soil Bacterium Pedobacter tournemirensis R1.</title>
        <authorList>
            <person name="He J."/>
        </authorList>
    </citation>
    <scope>NUCLEOTIDE SEQUENCE [LARGE SCALE GENOMIC DNA]</scope>
    <source>
        <strain evidence="16 17">R1</strain>
    </source>
</reference>
<evidence type="ECO:0000256" key="6">
    <source>
        <dbReference type="ARBA" id="ARBA00022824"/>
    </source>
</evidence>
<organism evidence="16 17">
    <name type="scientific">Arcticibacter tournemirensis</name>
    <dbReference type="NCBI Taxonomy" id="699437"/>
    <lineage>
        <taxon>Bacteria</taxon>
        <taxon>Pseudomonadati</taxon>
        <taxon>Bacteroidota</taxon>
        <taxon>Sphingobacteriia</taxon>
        <taxon>Sphingobacteriales</taxon>
        <taxon>Sphingobacteriaceae</taxon>
        <taxon>Arcticibacter</taxon>
    </lineage>
</organism>
<dbReference type="GO" id="GO:0005506">
    <property type="term" value="F:iron ion binding"/>
    <property type="evidence" value="ECO:0007669"/>
    <property type="project" value="InterPro"/>
</dbReference>
<evidence type="ECO:0000256" key="8">
    <source>
        <dbReference type="ARBA" id="ARBA00022833"/>
    </source>
</evidence>
<evidence type="ECO:0000313" key="16">
    <source>
        <dbReference type="EMBL" id="RXF69456.1"/>
    </source>
</evidence>
<dbReference type="PANTHER" id="PTHR12863:SF1">
    <property type="entry name" value="FATTY ACID 2-HYDROXYLASE"/>
    <property type="match status" value="1"/>
</dbReference>
<dbReference type="InterPro" id="IPR014430">
    <property type="entry name" value="Scs7"/>
</dbReference>
<keyword evidence="5" id="KW-0479">Metal-binding</keyword>
<proteinExistence type="predicted"/>
<comment type="cofactor">
    <cofactor evidence="1">
        <name>Zn(2+)</name>
        <dbReference type="ChEBI" id="CHEBI:29105"/>
    </cofactor>
</comment>
<feature type="transmembrane region" description="Helical" evidence="14">
    <location>
        <begin position="111"/>
        <end position="129"/>
    </location>
</feature>
<dbReference type="GO" id="GO:0016020">
    <property type="term" value="C:membrane"/>
    <property type="evidence" value="ECO:0007669"/>
    <property type="project" value="InterPro"/>
</dbReference>
<dbReference type="AlphaFoldDB" id="A0A4Q0M9M5"/>
<name>A0A4Q0M9M5_9SPHI</name>
<evidence type="ECO:0000256" key="3">
    <source>
        <dbReference type="ARBA" id="ARBA00022516"/>
    </source>
</evidence>
<keyword evidence="10" id="KW-0560">Oxidoreductase</keyword>
<gene>
    <name evidence="16" type="ORF">EKH83_12305</name>
</gene>
<dbReference type="InterPro" id="IPR006694">
    <property type="entry name" value="Fatty_acid_hydroxylase"/>
</dbReference>
<keyword evidence="12 14" id="KW-0472">Membrane</keyword>
<evidence type="ECO:0000256" key="10">
    <source>
        <dbReference type="ARBA" id="ARBA00023002"/>
    </source>
</evidence>
<accession>A0A4Q0M9M5</accession>
<dbReference type="Pfam" id="PF04116">
    <property type="entry name" value="FA_hydroxylase"/>
    <property type="match status" value="1"/>
</dbReference>
<dbReference type="RefSeq" id="WP_128769728.1">
    <property type="nucleotide sequence ID" value="NZ_RXOC01000007.1"/>
</dbReference>
<keyword evidence="8" id="KW-0862">Zinc</keyword>
<evidence type="ECO:0000256" key="4">
    <source>
        <dbReference type="ARBA" id="ARBA00022692"/>
    </source>
</evidence>
<protein>
    <submittedName>
        <fullName evidence="16">Fatty acid hydroxylase</fullName>
    </submittedName>
</protein>
<sequence length="206" mass="24547">MKKNFVSNSTESTRMFKSNFLESLSKVPFYIPLIVYIPVIGYMIWRSFINEHMTFLHFTMTFFSGLGVWTLVEYVLHRFVFHFHPQSSWGKRIHFIFHGVHHDYPNDAKRLVMPPSASLPLAVLFFFLFRSLISDYLLYASFAGFIFGYLIYDMIHYALHHYNFKSGLWLKMKKHHMLHHYSDETKGYGVSSAVWDKIFKTNFSRK</sequence>
<keyword evidence="9 14" id="KW-1133">Transmembrane helix</keyword>
<evidence type="ECO:0000256" key="11">
    <source>
        <dbReference type="ARBA" id="ARBA00023098"/>
    </source>
</evidence>
<evidence type="ECO:0000256" key="12">
    <source>
        <dbReference type="ARBA" id="ARBA00023136"/>
    </source>
</evidence>
<dbReference type="GO" id="GO:0006633">
    <property type="term" value="P:fatty acid biosynthetic process"/>
    <property type="evidence" value="ECO:0007669"/>
    <property type="project" value="UniProtKB-KW"/>
</dbReference>
<dbReference type="GO" id="GO:0080132">
    <property type="term" value="F:fatty acid 2-hydroxylase activity"/>
    <property type="evidence" value="ECO:0007669"/>
    <property type="project" value="InterPro"/>
</dbReference>
<keyword evidence="13" id="KW-0275">Fatty acid biosynthesis</keyword>
<evidence type="ECO:0000256" key="2">
    <source>
        <dbReference type="ARBA" id="ARBA00004477"/>
    </source>
</evidence>
<feature type="domain" description="Fatty acid hydroxylase" evidence="15">
    <location>
        <begin position="64"/>
        <end position="201"/>
    </location>
</feature>
<keyword evidence="4 14" id="KW-0812">Transmembrane</keyword>
<comment type="caution">
    <text evidence="16">The sequence shown here is derived from an EMBL/GenBank/DDBJ whole genome shotgun (WGS) entry which is preliminary data.</text>
</comment>
<evidence type="ECO:0000313" key="17">
    <source>
        <dbReference type="Proteomes" id="UP000290848"/>
    </source>
</evidence>
<keyword evidence="3" id="KW-0444">Lipid biosynthesis</keyword>
<evidence type="ECO:0000256" key="5">
    <source>
        <dbReference type="ARBA" id="ARBA00022723"/>
    </source>
</evidence>
<evidence type="ECO:0000256" key="14">
    <source>
        <dbReference type="SAM" id="Phobius"/>
    </source>
</evidence>
<evidence type="ECO:0000256" key="7">
    <source>
        <dbReference type="ARBA" id="ARBA00022832"/>
    </source>
</evidence>
<keyword evidence="6" id="KW-0256">Endoplasmic reticulum</keyword>
<evidence type="ECO:0000256" key="1">
    <source>
        <dbReference type="ARBA" id="ARBA00001947"/>
    </source>
</evidence>
<evidence type="ECO:0000259" key="15">
    <source>
        <dbReference type="Pfam" id="PF04116"/>
    </source>
</evidence>
<comment type="subcellular location">
    <subcellularLocation>
        <location evidence="2">Endoplasmic reticulum membrane</location>
        <topology evidence="2">Multi-pass membrane protein</topology>
    </subcellularLocation>
</comment>
<feature type="transmembrane region" description="Helical" evidence="14">
    <location>
        <begin position="136"/>
        <end position="159"/>
    </location>
</feature>
<evidence type="ECO:0000256" key="13">
    <source>
        <dbReference type="ARBA" id="ARBA00023160"/>
    </source>
</evidence>
<keyword evidence="11" id="KW-0443">Lipid metabolism</keyword>
<dbReference type="PANTHER" id="PTHR12863">
    <property type="entry name" value="FATTY ACID HYDROXYLASE"/>
    <property type="match status" value="1"/>
</dbReference>
<dbReference type="Proteomes" id="UP000290848">
    <property type="component" value="Unassembled WGS sequence"/>
</dbReference>
<feature type="transmembrane region" description="Helical" evidence="14">
    <location>
        <begin position="27"/>
        <end position="45"/>
    </location>
</feature>
<feature type="transmembrane region" description="Helical" evidence="14">
    <location>
        <begin position="54"/>
        <end position="72"/>
    </location>
</feature>
<dbReference type="EMBL" id="RXOC01000007">
    <property type="protein sequence ID" value="RXF69456.1"/>
    <property type="molecule type" value="Genomic_DNA"/>
</dbReference>
<keyword evidence="7" id="KW-0276">Fatty acid metabolism</keyword>